<dbReference type="InterPro" id="IPR009080">
    <property type="entry name" value="tRNAsynth_Ia_anticodon-bd"/>
</dbReference>
<comment type="catalytic activity">
    <reaction evidence="10">
        <text>tRNA(Cys) + L-cysteine + ATP = L-cysteinyl-tRNA(Cys) + AMP + diphosphate</text>
        <dbReference type="Rhea" id="RHEA:17773"/>
        <dbReference type="Rhea" id="RHEA-COMP:9661"/>
        <dbReference type="Rhea" id="RHEA-COMP:9679"/>
        <dbReference type="ChEBI" id="CHEBI:30616"/>
        <dbReference type="ChEBI" id="CHEBI:33019"/>
        <dbReference type="ChEBI" id="CHEBI:35235"/>
        <dbReference type="ChEBI" id="CHEBI:78442"/>
        <dbReference type="ChEBI" id="CHEBI:78517"/>
        <dbReference type="ChEBI" id="CHEBI:456215"/>
        <dbReference type="EC" id="6.1.1.16"/>
    </reaction>
</comment>
<dbReference type="CDD" id="cd00672">
    <property type="entry name" value="CysRS_core"/>
    <property type="match status" value="1"/>
</dbReference>
<dbReference type="GO" id="GO:0005524">
    <property type="term" value="F:ATP binding"/>
    <property type="evidence" value="ECO:0007669"/>
    <property type="project" value="UniProtKB-UniRule"/>
</dbReference>
<evidence type="ECO:0000256" key="5">
    <source>
        <dbReference type="ARBA" id="ARBA00022741"/>
    </source>
</evidence>
<keyword evidence="10" id="KW-0963">Cytoplasm</keyword>
<sequence>MMMYLYNSATRHKDEFKPQNPQTVTMYCCGPTVYNFAHIGNLRTYIFEDLLSRTLRLKHTLKHVMNVTDVGHLVSDGDDGEDKMELGAAREGKSAWDIAKFYEGKFWQDYDALNCTRPTVISRATEHIQEMISLVKTLEEKGYTYKTSDGIYYDTSKFDRYDALVGHAHITGLQGGARVEMSDEKRNPTDFALWKFSPKDKKRQMEWDSPWGVGFPGWHVECSAMAMKYLGNTLDIHCGGIDHVTIHHTNEIAQSEAATGEKYVNYWVHGEFLILRSGKMSKSGGTFVTVDVLKEKGYEPLSYRYFCLGAHYRTQLEFSYESMDSAAKSLKNLRALACQAKETAKGTAQETDKVIAWKEKFTAAMEDDLNAPKALAITWEALRSADLSAAEKVAFLEFADTILALDVFKPVTEEKQEIPAEVQALLEARAAARAAKDWKKSDELRDAIAQAGYVVKDTPQGQQTEKK</sequence>
<feature type="binding site" evidence="10">
    <location>
        <position position="29"/>
    </location>
    <ligand>
        <name>Zn(2+)</name>
        <dbReference type="ChEBI" id="CHEBI:29105"/>
    </ligand>
</feature>
<dbReference type="InterPro" id="IPR056411">
    <property type="entry name" value="CysS_C"/>
</dbReference>
<dbReference type="GO" id="GO:0006423">
    <property type="term" value="P:cysteinyl-tRNA aminoacylation"/>
    <property type="evidence" value="ECO:0007669"/>
    <property type="project" value="UniProtKB-UniRule"/>
</dbReference>
<dbReference type="Pfam" id="PF23493">
    <property type="entry name" value="CysS_C"/>
    <property type="match status" value="1"/>
</dbReference>
<comment type="cofactor">
    <cofactor evidence="10">
        <name>Zn(2+)</name>
        <dbReference type="ChEBI" id="CHEBI:29105"/>
    </cofactor>
    <text evidence="10">Binds 1 zinc ion per subunit.</text>
</comment>
<dbReference type="Gene3D" id="1.20.120.1910">
    <property type="entry name" value="Cysteine-tRNA ligase, C-terminal anti-codon recognition domain"/>
    <property type="match status" value="1"/>
</dbReference>
<dbReference type="InterPro" id="IPR024909">
    <property type="entry name" value="Cys-tRNA/MSH_ligase"/>
</dbReference>
<dbReference type="PANTHER" id="PTHR10890">
    <property type="entry name" value="CYSTEINYL-TRNA SYNTHETASE"/>
    <property type="match status" value="1"/>
</dbReference>
<evidence type="ECO:0000256" key="4">
    <source>
        <dbReference type="ARBA" id="ARBA00022723"/>
    </source>
</evidence>
<keyword evidence="9 10" id="KW-0030">Aminoacyl-tRNA synthetase</keyword>
<dbReference type="NCBIfam" id="TIGR00435">
    <property type="entry name" value="cysS"/>
    <property type="match status" value="1"/>
</dbReference>
<feature type="binding site" evidence="10">
    <location>
        <position position="251"/>
    </location>
    <ligand>
        <name>Zn(2+)</name>
        <dbReference type="ChEBI" id="CHEBI:29105"/>
    </ligand>
</feature>
<dbReference type="GO" id="GO:0008270">
    <property type="term" value="F:zinc ion binding"/>
    <property type="evidence" value="ECO:0007669"/>
    <property type="project" value="UniProtKB-UniRule"/>
</dbReference>
<dbReference type="PANTHER" id="PTHR10890:SF3">
    <property type="entry name" value="CYSTEINE--TRNA LIGASE, CYTOPLASMIC"/>
    <property type="match status" value="1"/>
</dbReference>
<evidence type="ECO:0000259" key="12">
    <source>
        <dbReference type="Pfam" id="PF23493"/>
    </source>
</evidence>
<keyword evidence="4 10" id="KW-0479">Metal-binding</keyword>
<dbReference type="SUPFAM" id="SSF52374">
    <property type="entry name" value="Nucleotidylyl transferase"/>
    <property type="match status" value="1"/>
</dbReference>
<keyword evidence="3 10" id="KW-0436">Ligase</keyword>
<comment type="similarity">
    <text evidence="1 10">Belongs to the class-I aminoacyl-tRNA synthetase family.</text>
</comment>
<dbReference type="Gene3D" id="3.40.50.620">
    <property type="entry name" value="HUPs"/>
    <property type="match status" value="1"/>
</dbReference>
<evidence type="ECO:0000256" key="1">
    <source>
        <dbReference type="ARBA" id="ARBA00005594"/>
    </source>
</evidence>
<evidence type="ECO:0000259" key="11">
    <source>
        <dbReference type="Pfam" id="PF01406"/>
    </source>
</evidence>
<dbReference type="InterPro" id="IPR014729">
    <property type="entry name" value="Rossmann-like_a/b/a_fold"/>
</dbReference>
<dbReference type="HAMAP" id="MF_00041">
    <property type="entry name" value="Cys_tRNA_synth"/>
    <property type="match status" value="1"/>
</dbReference>
<dbReference type="EMBL" id="SUVG01000001">
    <property type="protein sequence ID" value="MBE6420647.1"/>
    <property type="molecule type" value="Genomic_DNA"/>
</dbReference>
<evidence type="ECO:0000256" key="9">
    <source>
        <dbReference type="ARBA" id="ARBA00023146"/>
    </source>
</evidence>
<evidence type="ECO:0000256" key="8">
    <source>
        <dbReference type="ARBA" id="ARBA00022917"/>
    </source>
</evidence>
<dbReference type="Pfam" id="PF01406">
    <property type="entry name" value="tRNA-synt_1e"/>
    <property type="match status" value="1"/>
</dbReference>
<feature type="short sequence motif" description="'HIGH' region" evidence="10">
    <location>
        <begin position="31"/>
        <end position="41"/>
    </location>
</feature>
<dbReference type="PRINTS" id="PR00983">
    <property type="entry name" value="TRNASYNTHCYS"/>
</dbReference>
<evidence type="ECO:0000256" key="2">
    <source>
        <dbReference type="ARBA" id="ARBA00011245"/>
    </source>
</evidence>
<proteinExistence type="inferred from homology"/>
<dbReference type="GO" id="GO:0004817">
    <property type="term" value="F:cysteine-tRNA ligase activity"/>
    <property type="evidence" value="ECO:0007669"/>
    <property type="project" value="UniProtKB-UniRule"/>
</dbReference>
<comment type="subcellular location">
    <subcellularLocation>
        <location evidence="10">Cytoplasm</location>
    </subcellularLocation>
</comment>
<evidence type="ECO:0000256" key="6">
    <source>
        <dbReference type="ARBA" id="ARBA00022833"/>
    </source>
</evidence>
<dbReference type="InterPro" id="IPR032678">
    <property type="entry name" value="tRNA-synt_1_cat_dom"/>
</dbReference>
<feature type="short sequence motif" description="'KMSKS' region" evidence="10">
    <location>
        <begin position="279"/>
        <end position="283"/>
    </location>
</feature>
<keyword evidence="6 10" id="KW-0862">Zinc</keyword>
<keyword evidence="7 10" id="KW-0067">ATP-binding</keyword>
<feature type="binding site" evidence="10">
    <location>
        <position position="247"/>
    </location>
    <ligand>
        <name>Zn(2+)</name>
        <dbReference type="ChEBI" id="CHEBI:29105"/>
    </ligand>
</feature>
<evidence type="ECO:0000313" key="13">
    <source>
        <dbReference type="EMBL" id="MBE6420647.1"/>
    </source>
</evidence>
<feature type="binding site" evidence="10">
    <location>
        <position position="222"/>
    </location>
    <ligand>
        <name>Zn(2+)</name>
        <dbReference type="ChEBI" id="CHEBI:29105"/>
    </ligand>
</feature>
<reference evidence="13" key="1">
    <citation type="submission" date="2019-04" db="EMBL/GenBank/DDBJ databases">
        <title>Evolution of Biomass-Degrading Anaerobic Consortia Revealed by Metagenomics.</title>
        <authorList>
            <person name="Peng X."/>
        </authorList>
    </citation>
    <scope>NUCLEOTIDE SEQUENCE</scope>
    <source>
        <strain evidence="13">SIG66</strain>
    </source>
</reference>
<evidence type="ECO:0000256" key="10">
    <source>
        <dbReference type="HAMAP-Rule" id="MF_00041"/>
    </source>
</evidence>
<dbReference type="EC" id="6.1.1.16" evidence="10"/>
<dbReference type="GO" id="GO:0005829">
    <property type="term" value="C:cytosol"/>
    <property type="evidence" value="ECO:0007669"/>
    <property type="project" value="TreeGrafter"/>
</dbReference>
<comment type="subunit">
    <text evidence="2 10">Monomer.</text>
</comment>
<organism evidence="13 14">
    <name type="scientific">Candidatus Avelusimicrobium gallicola</name>
    <dbReference type="NCBI Taxonomy" id="2562704"/>
    <lineage>
        <taxon>Bacteria</taxon>
        <taxon>Pseudomonadati</taxon>
        <taxon>Elusimicrobiota</taxon>
        <taxon>Elusimicrobia</taxon>
        <taxon>Elusimicrobiales</taxon>
        <taxon>Elusimicrobiaceae</taxon>
        <taxon>Candidatus Avelusimicrobium</taxon>
    </lineage>
</organism>
<evidence type="ECO:0000256" key="3">
    <source>
        <dbReference type="ARBA" id="ARBA00022598"/>
    </source>
</evidence>
<dbReference type="AlphaFoldDB" id="A0A928DQ97"/>
<dbReference type="SUPFAM" id="SSF47323">
    <property type="entry name" value="Anticodon-binding domain of a subclass of class I aminoacyl-tRNA synthetases"/>
    <property type="match status" value="1"/>
</dbReference>
<protein>
    <recommendedName>
        <fullName evidence="10">Cysteine--tRNA ligase</fullName>
        <ecNumber evidence="10">6.1.1.16</ecNumber>
    </recommendedName>
    <alternativeName>
        <fullName evidence="10">Cysteinyl-tRNA synthetase</fullName>
        <shortName evidence="10">CysRS</shortName>
    </alternativeName>
</protein>
<keyword evidence="5 10" id="KW-0547">Nucleotide-binding</keyword>
<evidence type="ECO:0000256" key="7">
    <source>
        <dbReference type="ARBA" id="ARBA00022840"/>
    </source>
</evidence>
<comment type="caution">
    <text evidence="13">The sequence shown here is derived from an EMBL/GenBank/DDBJ whole genome shotgun (WGS) entry which is preliminary data.</text>
</comment>
<dbReference type="InterPro" id="IPR015803">
    <property type="entry name" value="Cys-tRNA-ligase"/>
</dbReference>
<feature type="binding site" evidence="10">
    <location>
        <position position="282"/>
    </location>
    <ligand>
        <name>ATP</name>
        <dbReference type="ChEBI" id="CHEBI:30616"/>
    </ligand>
</feature>
<feature type="domain" description="Cysteinyl-tRNA ligase anticodon binding" evidence="12">
    <location>
        <begin position="417"/>
        <end position="463"/>
    </location>
</feature>
<feature type="domain" description="tRNA synthetases class I catalytic" evidence="11">
    <location>
        <begin position="16"/>
        <end position="327"/>
    </location>
</feature>
<gene>
    <name evidence="10" type="primary">cysS</name>
    <name evidence="13" type="ORF">E7027_00640</name>
</gene>
<name>A0A928DQ97_9BACT</name>
<keyword evidence="8 10" id="KW-0648">Protein biosynthesis</keyword>
<dbReference type="Proteomes" id="UP000725649">
    <property type="component" value="Unassembled WGS sequence"/>
</dbReference>
<accession>A0A928DQ97</accession>
<evidence type="ECO:0000313" key="14">
    <source>
        <dbReference type="Proteomes" id="UP000725649"/>
    </source>
</evidence>